<comment type="subcellular location">
    <subcellularLocation>
        <location evidence="1">Membrane</location>
    </subcellularLocation>
</comment>
<evidence type="ECO:0000313" key="9">
    <source>
        <dbReference type="RefSeq" id="XP_017773498.1"/>
    </source>
</evidence>
<evidence type="ECO:0000256" key="4">
    <source>
        <dbReference type="ARBA" id="ARBA00022989"/>
    </source>
</evidence>
<feature type="transmembrane region" description="Helical" evidence="6">
    <location>
        <begin position="298"/>
        <end position="325"/>
    </location>
</feature>
<gene>
    <name evidence="9" type="primary">LOC108560456</name>
</gene>
<dbReference type="PANTHER" id="PTHR46273">
    <property type="entry name" value="MYOSUPPRESSIN RECEPTOR 1, ISOFORM B-RELATED"/>
    <property type="match status" value="1"/>
</dbReference>
<dbReference type="PANTHER" id="PTHR46273:SF4">
    <property type="entry name" value="AT19640P"/>
    <property type="match status" value="1"/>
</dbReference>
<evidence type="ECO:0000313" key="8">
    <source>
        <dbReference type="Proteomes" id="UP000695000"/>
    </source>
</evidence>
<dbReference type="PRINTS" id="PR00237">
    <property type="entry name" value="GPCRRHODOPSN"/>
</dbReference>
<dbReference type="GeneID" id="108560456"/>
<evidence type="ECO:0000256" key="1">
    <source>
        <dbReference type="ARBA" id="ARBA00004370"/>
    </source>
</evidence>
<dbReference type="Gene3D" id="1.20.1070.10">
    <property type="entry name" value="Rhodopsin 7-helix transmembrane proteins"/>
    <property type="match status" value="1"/>
</dbReference>
<feature type="transmembrane region" description="Helical" evidence="6">
    <location>
        <begin position="66"/>
        <end position="90"/>
    </location>
</feature>
<name>A0ABM1MFZ8_NICVS</name>
<dbReference type="SUPFAM" id="SSF81321">
    <property type="entry name" value="Family A G protein-coupled receptor-like"/>
    <property type="match status" value="1"/>
</dbReference>
<feature type="transmembrane region" description="Helical" evidence="6">
    <location>
        <begin position="226"/>
        <end position="250"/>
    </location>
</feature>
<dbReference type="InterPro" id="IPR019427">
    <property type="entry name" value="7TM_GPCR_serpentine_rcpt_Srw"/>
</dbReference>
<protein>
    <submittedName>
        <fullName evidence="9">Sex peptide receptor-like</fullName>
    </submittedName>
</protein>
<comment type="similarity">
    <text evidence="2">Belongs to the G-protein coupled receptor 1 family.</text>
</comment>
<organism evidence="8 9">
    <name type="scientific">Nicrophorus vespilloides</name>
    <name type="common">Boreal carrion beetle</name>
    <dbReference type="NCBI Taxonomy" id="110193"/>
    <lineage>
        <taxon>Eukaryota</taxon>
        <taxon>Metazoa</taxon>
        <taxon>Ecdysozoa</taxon>
        <taxon>Arthropoda</taxon>
        <taxon>Hexapoda</taxon>
        <taxon>Insecta</taxon>
        <taxon>Pterygota</taxon>
        <taxon>Neoptera</taxon>
        <taxon>Endopterygota</taxon>
        <taxon>Coleoptera</taxon>
        <taxon>Polyphaga</taxon>
        <taxon>Staphyliniformia</taxon>
        <taxon>Silphidae</taxon>
        <taxon>Nicrophorinae</taxon>
        <taxon>Nicrophorus</taxon>
    </lineage>
</organism>
<keyword evidence="5 6" id="KW-0472">Membrane</keyword>
<evidence type="ECO:0000256" key="3">
    <source>
        <dbReference type="ARBA" id="ARBA00022692"/>
    </source>
</evidence>
<evidence type="ECO:0000256" key="2">
    <source>
        <dbReference type="ARBA" id="ARBA00010663"/>
    </source>
</evidence>
<evidence type="ECO:0000259" key="7">
    <source>
        <dbReference type="PROSITE" id="PS50262"/>
    </source>
</evidence>
<dbReference type="CDD" id="cd14978">
    <property type="entry name" value="7tmA_FMRFamide_R-like"/>
    <property type="match status" value="1"/>
</dbReference>
<feature type="transmembrane region" description="Helical" evidence="6">
    <location>
        <begin position="32"/>
        <end position="54"/>
    </location>
</feature>
<dbReference type="Pfam" id="PF10324">
    <property type="entry name" value="7TM_GPCR_Srw"/>
    <property type="match status" value="1"/>
</dbReference>
<keyword evidence="3 6" id="KW-0812">Transmembrane</keyword>
<dbReference type="InterPro" id="IPR000276">
    <property type="entry name" value="GPCR_Rhodpsn"/>
</dbReference>
<sequence length="396" mass="45259">MDVSTRGNSSGDVIMNFTYCNFTDFAKTYSGIHGYLSIIVCVFGTIMNILNICVLTTKEMRWPTNLILTGLAVSDILVMLDYIPFAYYFYLNPEAKLTEGFFSYTWAIYTYFHALFTLICHFISCCLTVILAIWRYIAISHRQNNRFLQTVTSIPKTLLTIFLTYIWCPIICLPLFLTYKISTTHRSVDVDRRIISERMLANYTGPRENVSLYTVQMTGSFKNVSYLIYGVVIKLAPCILLIVLSSRLISGLMETKRRRRHLLINSGVPLIDTNGKKTLKHKKTLEEEHQTDRTTRMLVTVLLLFLVTELPQAILGLLSVIIGGSFPDQCYHPLGDLMDFLALINSSINFILYCAMSRQFRTTFQEVFRPKWLTKWSPLSQGPLEINGGATQVTIV</sequence>
<keyword evidence="8" id="KW-1185">Reference proteome</keyword>
<dbReference type="InterPro" id="IPR017452">
    <property type="entry name" value="GPCR_Rhodpsn_7TM"/>
</dbReference>
<feature type="transmembrane region" description="Helical" evidence="6">
    <location>
        <begin position="337"/>
        <end position="356"/>
    </location>
</feature>
<reference evidence="9" key="1">
    <citation type="submission" date="2025-08" db="UniProtKB">
        <authorList>
            <consortium name="RefSeq"/>
        </authorList>
    </citation>
    <scope>IDENTIFICATION</scope>
    <source>
        <tissue evidence="9">Whole Larva</tissue>
    </source>
</reference>
<dbReference type="RefSeq" id="XP_017773498.1">
    <property type="nucleotide sequence ID" value="XM_017918009.1"/>
</dbReference>
<dbReference type="PROSITE" id="PS50262">
    <property type="entry name" value="G_PROTEIN_RECEP_F1_2"/>
    <property type="match status" value="1"/>
</dbReference>
<feature type="transmembrane region" description="Helical" evidence="6">
    <location>
        <begin position="158"/>
        <end position="177"/>
    </location>
</feature>
<dbReference type="InterPro" id="IPR053219">
    <property type="entry name" value="GPCR_Dmsr-1"/>
</dbReference>
<dbReference type="Proteomes" id="UP000695000">
    <property type="component" value="Unplaced"/>
</dbReference>
<evidence type="ECO:0000256" key="6">
    <source>
        <dbReference type="SAM" id="Phobius"/>
    </source>
</evidence>
<feature type="domain" description="G-protein coupled receptors family 1 profile" evidence="7">
    <location>
        <begin position="47"/>
        <end position="353"/>
    </location>
</feature>
<feature type="transmembrane region" description="Helical" evidence="6">
    <location>
        <begin position="110"/>
        <end position="137"/>
    </location>
</feature>
<keyword evidence="4 6" id="KW-1133">Transmembrane helix</keyword>
<proteinExistence type="inferred from homology"/>
<evidence type="ECO:0000256" key="5">
    <source>
        <dbReference type="ARBA" id="ARBA00023136"/>
    </source>
</evidence>
<accession>A0ABM1MFZ8</accession>